<feature type="region of interest" description="Disordered" evidence="1">
    <location>
        <begin position="1"/>
        <end position="31"/>
    </location>
</feature>
<sequence>MGNAMDIEQGGGAGRPVRRGADTDETRNLDNKGIYEMNSTKLKKQDDILEMIGHTADRLNEIGKTIGREVDEQTPLIGKLAGGVDSGTDRINKATRQVKAQSDAGATPWCLWYTIMVLFLTLLVVIFFAMLF</sequence>
<evidence type="ECO:0000313" key="4">
    <source>
        <dbReference type="EMBL" id="ELR10813.1"/>
    </source>
</evidence>
<dbReference type="InterPro" id="IPR000727">
    <property type="entry name" value="T_SNARE_dom"/>
</dbReference>
<feature type="transmembrane region" description="Helical" evidence="2">
    <location>
        <begin position="111"/>
        <end position="131"/>
    </location>
</feature>
<evidence type="ECO:0000259" key="3">
    <source>
        <dbReference type="PROSITE" id="PS50192"/>
    </source>
</evidence>
<dbReference type="VEuPathDB" id="AmoebaDB:ACA1_108820"/>
<dbReference type="Proteomes" id="UP000011083">
    <property type="component" value="Unassembled WGS sequence"/>
</dbReference>
<dbReference type="AlphaFoldDB" id="L8GDL5"/>
<feature type="domain" description="T-SNARE coiled-coil homology" evidence="3">
    <location>
        <begin position="39"/>
        <end position="101"/>
    </location>
</feature>
<dbReference type="Gene3D" id="1.20.5.110">
    <property type="match status" value="1"/>
</dbReference>
<dbReference type="KEGG" id="acan:ACA1_108820"/>
<dbReference type="GeneID" id="14911203"/>
<dbReference type="PROSITE" id="PS50192">
    <property type="entry name" value="T_SNARE"/>
    <property type="match status" value="1"/>
</dbReference>
<feature type="compositionally biased region" description="Basic and acidic residues" evidence="1">
    <location>
        <begin position="19"/>
        <end position="30"/>
    </location>
</feature>
<dbReference type="EMBL" id="KB008174">
    <property type="protein sequence ID" value="ELR10813.1"/>
    <property type="molecule type" value="Genomic_DNA"/>
</dbReference>
<proteinExistence type="predicted"/>
<keyword evidence="2" id="KW-1133">Transmembrane helix</keyword>
<dbReference type="RefSeq" id="XP_004332826.1">
    <property type="nucleotide sequence ID" value="XM_004332778.1"/>
</dbReference>
<keyword evidence="2" id="KW-0472">Membrane</keyword>
<keyword evidence="5" id="KW-1185">Reference proteome</keyword>
<name>L8GDL5_ACACF</name>
<organism evidence="4 5">
    <name type="scientific">Acanthamoeba castellanii (strain ATCC 30010 / Neff)</name>
    <dbReference type="NCBI Taxonomy" id="1257118"/>
    <lineage>
        <taxon>Eukaryota</taxon>
        <taxon>Amoebozoa</taxon>
        <taxon>Discosea</taxon>
        <taxon>Longamoebia</taxon>
        <taxon>Centramoebida</taxon>
        <taxon>Acanthamoebidae</taxon>
        <taxon>Acanthamoeba</taxon>
    </lineage>
</organism>
<accession>L8GDL5</accession>
<dbReference type="SUPFAM" id="SSF58038">
    <property type="entry name" value="SNARE fusion complex"/>
    <property type="match status" value="1"/>
</dbReference>
<evidence type="ECO:0000256" key="1">
    <source>
        <dbReference type="SAM" id="MobiDB-lite"/>
    </source>
</evidence>
<evidence type="ECO:0000256" key="2">
    <source>
        <dbReference type="SAM" id="Phobius"/>
    </source>
</evidence>
<keyword evidence="2" id="KW-0812">Transmembrane</keyword>
<dbReference type="CDD" id="cd15841">
    <property type="entry name" value="SNARE_Qc"/>
    <property type="match status" value="1"/>
</dbReference>
<reference evidence="4 5" key="1">
    <citation type="journal article" date="2013" name="Genome Biol.">
        <title>Genome of Acanthamoeba castellanii highlights extensive lateral gene transfer and early evolution of tyrosine kinase signaling.</title>
        <authorList>
            <person name="Clarke M."/>
            <person name="Lohan A.J."/>
            <person name="Liu B."/>
            <person name="Lagkouvardos I."/>
            <person name="Roy S."/>
            <person name="Zafar N."/>
            <person name="Bertelli C."/>
            <person name="Schilde C."/>
            <person name="Kianianmomeni A."/>
            <person name="Burglin T.R."/>
            <person name="Frech C."/>
            <person name="Turcotte B."/>
            <person name="Kopec K.O."/>
            <person name="Synnott J.M."/>
            <person name="Choo C."/>
            <person name="Paponov I."/>
            <person name="Finkler A."/>
            <person name="Soon Heng Tan C."/>
            <person name="Hutchins A.P."/>
            <person name="Weinmeier T."/>
            <person name="Rattei T."/>
            <person name="Chu J.S."/>
            <person name="Gimenez G."/>
            <person name="Irimia M."/>
            <person name="Rigden D.J."/>
            <person name="Fitzpatrick D.A."/>
            <person name="Lorenzo-Morales J."/>
            <person name="Bateman A."/>
            <person name="Chiu C.H."/>
            <person name="Tang P."/>
            <person name="Hegemann P."/>
            <person name="Fromm H."/>
            <person name="Raoult D."/>
            <person name="Greub G."/>
            <person name="Miranda-Saavedra D."/>
            <person name="Chen N."/>
            <person name="Nash P."/>
            <person name="Ginger M.L."/>
            <person name="Horn M."/>
            <person name="Schaap P."/>
            <person name="Caler L."/>
            <person name="Loftus B."/>
        </authorList>
    </citation>
    <scope>NUCLEOTIDE SEQUENCE [LARGE SCALE GENOMIC DNA]</scope>
    <source>
        <strain evidence="4 5">Neff</strain>
    </source>
</reference>
<dbReference type="SMART" id="SM00397">
    <property type="entry name" value="t_SNARE"/>
    <property type="match status" value="1"/>
</dbReference>
<gene>
    <name evidence="4" type="ORF">ACA1_108820</name>
</gene>
<evidence type="ECO:0000313" key="5">
    <source>
        <dbReference type="Proteomes" id="UP000011083"/>
    </source>
</evidence>
<dbReference type="STRING" id="1257118.L8GDL5"/>
<protein>
    <submittedName>
        <fullName evidence="4">SNARE domain containing protein</fullName>
    </submittedName>
</protein>
<dbReference type="OrthoDB" id="546861at2759"/>